<keyword evidence="2" id="KW-1133">Transmembrane helix</keyword>
<accession>A0A963YUT8</accession>
<evidence type="ECO:0000256" key="1">
    <source>
        <dbReference type="ARBA" id="ARBA00004167"/>
    </source>
</evidence>
<feature type="transmembrane region" description="Helical" evidence="2">
    <location>
        <begin position="20"/>
        <end position="39"/>
    </location>
</feature>
<evidence type="ECO:0000313" key="4">
    <source>
        <dbReference type="EMBL" id="MCB8876957.1"/>
    </source>
</evidence>
<dbReference type="EMBL" id="JAESVB010000009">
    <property type="protein sequence ID" value="MCB8876957.1"/>
    <property type="molecule type" value="Genomic_DNA"/>
</dbReference>
<keyword evidence="5" id="KW-1185">Reference proteome</keyword>
<gene>
    <name evidence="4" type="ORF">ASILVAE211_17315</name>
</gene>
<dbReference type="Pfam" id="PF01145">
    <property type="entry name" value="Band_7"/>
    <property type="match status" value="1"/>
</dbReference>
<dbReference type="InterPro" id="IPR001107">
    <property type="entry name" value="Band_7"/>
</dbReference>
<keyword evidence="2" id="KW-0472">Membrane</keyword>
<dbReference type="GO" id="GO:0016020">
    <property type="term" value="C:membrane"/>
    <property type="evidence" value="ECO:0007669"/>
    <property type="project" value="UniProtKB-SubCell"/>
</dbReference>
<dbReference type="InterPro" id="IPR036013">
    <property type="entry name" value="Band_7/SPFH_dom_sf"/>
</dbReference>
<reference evidence="4" key="1">
    <citation type="journal article" date="2021" name="Microorganisms">
        <title>Acidisoma silvae sp. nov. and Acidisomacellulosilytica sp. nov., Two Acidophilic Bacteria Isolated from Decaying Wood, Hydrolyzing Cellulose and Producing Poly-3-hydroxybutyrate.</title>
        <authorList>
            <person name="Mieszkin S."/>
            <person name="Pouder E."/>
            <person name="Uroz S."/>
            <person name="Simon-Colin C."/>
            <person name="Alain K."/>
        </authorList>
    </citation>
    <scope>NUCLEOTIDE SEQUENCE</scope>
    <source>
        <strain evidence="4">HW T2.11</strain>
    </source>
</reference>
<organism evidence="4 5">
    <name type="scientific">Acidisoma silvae</name>
    <dbReference type="NCBI Taxonomy" id="2802396"/>
    <lineage>
        <taxon>Bacteria</taxon>
        <taxon>Pseudomonadati</taxon>
        <taxon>Pseudomonadota</taxon>
        <taxon>Alphaproteobacteria</taxon>
        <taxon>Acetobacterales</taxon>
        <taxon>Acidocellaceae</taxon>
        <taxon>Acidisoma</taxon>
    </lineage>
</organism>
<sequence>MSRAPRDPALEGPVAGTVRLGFLMLYALVILLGAGWAAGNIHQVAPDSRAVVFRFGRVNRVQEAGLLLAWPAPIEQVRMLPAADRQIAYKVQAQSTGFQSDETDFQLAPNDDVIHMQGERDLFNAAYLMTGDGNVVSLDATLFYTITAPSAYLLVENHVLPALQRIFQASAVSLTASRNLDDFLVAQPDEDVAGPGSAAISALAARREALRSDLVAAMNTRLNALRASGEDLGIAISRVDLVALLPPVAKAAFDGVLTAAQIADQNAAAAHTDAEHIMQDANQQRDGIISSAAAAADERIKMAMAEAAPIGALEAQETPADRDTLLTHAYQDEIAVILQHAGMVTTVDPRSAQQILLPGPMP</sequence>
<evidence type="ECO:0000313" key="5">
    <source>
        <dbReference type="Proteomes" id="UP000708298"/>
    </source>
</evidence>
<reference evidence="4" key="2">
    <citation type="submission" date="2021-01" db="EMBL/GenBank/DDBJ databases">
        <authorList>
            <person name="Mieszkin S."/>
            <person name="Pouder E."/>
            <person name="Alain K."/>
        </authorList>
    </citation>
    <scope>NUCLEOTIDE SEQUENCE</scope>
    <source>
        <strain evidence="4">HW T2.11</strain>
    </source>
</reference>
<dbReference type="AlphaFoldDB" id="A0A963YUT8"/>
<proteinExistence type="predicted"/>
<comment type="caution">
    <text evidence="4">The sequence shown here is derived from an EMBL/GenBank/DDBJ whole genome shotgun (WGS) entry which is preliminary data.</text>
</comment>
<evidence type="ECO:0000256" key="2">
    <source>
        <dbReference type="SAM" id="Phobius"/>
    </source>
</evidence>
<comment type="subcellular location">
    <subcellularLocation>
        <location evidence="1">Membrane</location>
        <topology evidence="1">Single-pass membrane protein</topology>
    </subcellularLocation>
</comment>
<name>A0A963YUT8_9PROT</name>
<dbReference type="Gene3D" id="3.30.479.30">
    <property type="entry name" value="Band 7 domain"/>
    <property type="match status" value="1"/>
</dbReference>
<evidence type="ECO:0000259" key="3">
    <source>
        <dbReference type="Pfam" id="PF01145"/>
    </source>
</evidence>
<feature type="domain" description="Band 7" evidence="3">
    <location>
        <begin position="43"/>
        <end position="274"/>
    </location>
</feature>
<protein>
    <recommendedName>
        <fullName evidence="3">Band 7 domain-containing protein</fullName>
    </recommendedName>
</protein>
<keyword evidence="2" id="KW-0812">Transmembrane</keyword>
<dbReference type="Proteomes" id="UP000708298">
    <property type="component" value="Unassembled WGS sequence"/>
</dbReference>
<dbReference type="RefSeq" id="WP_227322615.1">
    <property type="nucleotide sequence ID" value="NZ_JAESVB010000009.1"/>
</dbReference>